<protein>
    <submittedName>
        <fullName evidence="2">25666_t:CDS:1</fullName>
    </submittedName>
</protein>
<dbReference type="InterPro" id="IPR036869">
    <property type="entry name" value="J_dom_sf"/>
</dbReference>
<name>A0ABN7XHK4_GIGMA</name>
<dbReference type="Gene3D" id="1.10.287.110">
    <property type="entry name" value="DnaJ domain"/>
    <property type="match status" value="1"/>
</dbReference>
<dbReference type="InterPro" id="IPR001623">
    <property type="entry name" value="DnaJ_domain"/>
</dbReference>
<dbReference type="SUPFAM" id="SSF46565">
    <property type="entry name" value="Chaperone J-domain"/>
    <property type="match status" value="1"/>
</dbReference>
<feature type="non-terminal residue" evidence="2">
    <location>
        <position position="1"/>
    </location>
</feature>
<feature type="domain" description="J" evidence="1">
    <location>
        <begin position="1"/>
        <end position="47"/>
    </location>
</feature>
<reference evidence="2 3" key="1">
    <citation type="submission" date="2021-06" db="EMBL/GenBank/DDBJ databases">
        <authorList>
            <person name="Kallberg Y."/>
            <person name="Tangrot J."/>
            <person name="Rosling A."/>
        </authorList>
    </citation>
    <scope>NUCLEOTIDE SEQUENCE [LARGE SCALE GENOMIC DNA]</scope>
    <source>
        <strain evidence="2 3">120-4 pot B 10/14</strain>
    </source>
</reference>
<comment type="caution">
    <text evidence="2">The sequence shown here is derived from an EMBL/GenBank/DDBJ whole genome shotgun (WGS) entry which is preliminary data.</text>
</comment>
<accession>A0ABN7XHK4</accession>
<evidence type="ECO:0000259" key="1">
    <source>
        <dbReference type="PROSITE" id="PS50076"/>
    </source>
</evidence>
<sequence length="47" mass="5621">VLKLTHNTTIQKIKQAYKKLALLYHPDKNVKKSEKERQQAEQKFIKI</sequence>
<dbReference type="InterPro" id="IPR050817">
    <property type="entry name" value="DjlA_DnaK_co-chaperone"/>
</dbReference>
<evidence type="ECO:0000313" key="2">
    <source>
        <dbReference type="EMBL" id="CAG8854768.1"/>
    </source>
</evidence>
<proteinExistence type="predicted"/>
<dbReference type="PROSITE" id="PS50076">
    <property type="entry name" value="DNAJ_2"/>
    <property type="match status" value="1"/>
</dbReference>
<dbReference type="CDD" id="cd06257">
    <property type="entry name" value="DnaJ"/>
    <property type="match status" value="1"/>
</dbReference>
<dbReference type="Pfam" id="PF00226">
    <property type="entry name" value="DnaJ"/>
    <property type="match status" value="1"/>
</dbReference>
<dbReference type="EMBL" id="CAJVQB010142182">
    <property type="protein sequence ID" value="CAG8854768.1"/>
    <property type="molecule type" value="Genomic_DNA"/>
</dbReference>
<evidence type="ECO:0000313" key="3">
    <source>
        <dbReference type="Proteomes" id="UP000789901"/>
    </source>
</evidence>
<gene>
    <name evidence="2" type="ORF">GMARGA_LOCUS43589</name>
</gene>
<dbReference type="Proteomes" id="UP000789901">
    <property type="component" value="Unassembled WGS sequence"/>
</dbReference>
<organism evidence="2 3">
    <name type="scientific">Gigaspora margarita</name>
    <dbReference type="NCBI Taxonomy" id="4874"/>
    <lineage>
        <taxon>Eukaryota</taxon>
        <taxon>Fungi</taxon>
        <taxon>Fungi incertae sedis</taxon>
        <taxon>Mucoromycota</taxon>
        <taxon>Glomeromycotina</taxon>
        <taxon>Glomeromycetes</taxon>
        <taxon>Diversisporales</taxon>
        <taxon>Gigasporaceae</taxon>
        <taxon>Gigaspora</taxon>
    </lineage>
</organism>
<keyword evidence="3" id="KW-1185">Reference proteome</keyword>
<dbReference type="PANTHER" id="PTHR24074">
    <property type="entry name" value="CO-CHAPERONE PROTEIN DJLA"/>
    <property type="match status" value="1"/>
</dbReference>